<evidence type="ECO:0000259" key="4">
    <source>
        <dbReference type="Pfam" id="PF13649"/>
    </source>
</evidence>
<accession>A0ABT8SQR1</accession>
<dbReference type="PANTHER" id="PTHR43464:SF19">
    <property type="entry name" value="UBIQUINONE BIOSYNTHESIS O-METHYLTRANSFERASE, MITOCHONDRIAL"/>
    <property type="match status" value="1"/>
</dbReference>
<keyword evidence="2" id="KW-0808">Transferase</keyword>
<dbReference type="InterPro" id="IPR029063">
    <property type="entry name" value="SAM-dependent_MTases_sf"/>
</dbReference>
<dbReference type="InterPro" id="IPR041698">
    <property type="entry name" value="Methyltransf_25"/>
</dbReference>
<evidence type="ECO:0000256" key="3">
    <source>
        <dbReference type="ARBA" id="ARBA00022691"/>
    </source>
</evidence>
<reference evidence="5" key="2">
    <citation type="submission" date="2023-07" db="EMBL/GenBank/DDBJ databases">
        <authorList>
            <person name="Sun H."/>
        </authorList>
    </citation>
    <scope>NUCLEOTIDE SEQUENCE</scope>
    <source>
        <strain evidence="5">05753</strain>
    </source>
</reference>
<dbReference type="GO" id="GO:0032259">
    <property type="term" value="P:methylation"/>
    <property type="evidence" value="ECO:0007669"/>
    <property type="project" value="UniProtKB-KW"/>
</dbReference>
<keyword evidence="6" id="KW-1185">Reference proteome</keyword>
<dbReference type="Gene3D" id="3.40.50.150">
    <property type="entry name" value="Vaccinia Virus protein VP39"/>
    <property type="match status" value="1"/>
</dbReference>
<evidence type="ECO:0000256" key="2">
    <source>
        <dbReference type="ARBA" id="ARBA00022679"/>
    </source>
</evidence>
<dbReference type="EMBL" id="JAUKWQ010000001">
    <property type="protein sequence ID" value="MDO1580783.1"/>
    <property type="molecule type" value="Genomic_DNA"/>
</dbReference>
<dbReference type="CDD" id="cd02440">
    <property type="entry name" value="AdoMet_MTases"/>
    <property type="match status" value="1"/>
</dbReference>
<sequence>MPVDDAFSRHDMAILYDSFNGHGLDRDFYLSLAKAPCRILDVGCGTGLLTLPLAEQGHQVTGVEPGAGMLSVARAKDRAGLVNWVAATAEDFDVALRFDLAIMTAHVFQVFLDDAQTLSALSNIHRHMAAGGKLVFESRNPLVREWQSWTRYDTLETREIDGIGPVEVYYQVTKVDGEHVTFDAVFKLLETGEKRISQSTLRFPSHAQIVQVLKQAGFGKIETLGWWDRSAFEQDSREIIITAYA</sequence>
<evidence type="ECO:0000313" key="5">
    <source>
        <dbReference type="EMBL" id="MDO1580783.1"/>
    </source>
</evidence>
<keyword evidence="1 5" id="KW-0489">Methyltransferase</keyword>
<proteinExistence type="predicted"/>
<dbReference type="Proteomes" id="UP001169006">
    <property type="component" value="Unassembled WGS sequence"/>
</dbReference>
<comment type="caution">
    <text evidence="5">The sequence shown here is derived from an EMBL/GenBank/DDBJ whole genome shotgun (WGS) entry which is preliminary data.</text>
</comment>
<evidence type="ECO:0000256" key="1">
    <source>
        <dbReference type="ARBA" id="ARBA00022603"/>
    </source>
</evidence>
<dbReference type="SUPFAM" id="SSF53335">
    <property type="entry name" value="S-adenosyl-L-methionine-dependent methyltransferases"/>
    <property type="match status" value="1"/>
</dbReference>
<gene>
    <name evidence="5" type="ORF">Q2T52_01620</name>
</gene>
<dbReference type="Pfam" id="PF13649">
    <property type="entry name" value="Methyltransf_25"/>
    <property type="match status" value="1"/>
</dbReference>
<feature type="domain" description="Methyltransferase" evidence="4">
    <location>
        <begin position="39"/>
        <end position="132"/>
    </location>
</feature>
<evidence type="ECO:0000313" key="6">
    <source>
        <dbReference type="Proteomes" id="UP001169006"/>
    </source>
</evidence>
<organism evidence="5 6">
    <name type="scientific">Rhizobium oryzicola</name>
    <dbReference type="NCBI Taxonomy" id="1232668"/>
    <lineage>
        <taxon>Bacteria</taxon>
        <taxon>Pseudomonadati</taxon>
        <taxon>Pseudomonadota</taxon>
        <taxon>Alphaproteobacteria</taxon>
        <taxon>Hyphomicrobiales</taxon>
        <taxon>Rhizobiaceae</taxon>
        <taxon>Rhizobium/Agrobacterium group</taxon>
        <taxon>Rhizobium</taxon>
    </lineage>
</organism>
<dbReference type="RefSeq" id="WP_302074938.1">
    <property type="nucleotide sequence ID" value="NZ_JAUKWQ010000001.1"/>
</dbReference>
<protein>
    <submittedName>
        <fullName evidence="5">Methyltransferase domain-containing protein</fullName>
    </submittedName>
</protein>
<dbReference type="GO" id="GO:0008168">
    <property type="term" value="F:methyltransferase activity"/>
    <property type="evidence" value="ECO:0007669"/>
    <property type="project" value="UniProtKB-KW"/>
</dbReference>
<name>A0ABT8SQR1_9HYPH</name>
<keyword evidence="3" id="KW-0949">S-adenosyl-L-methionine</keyword>
<reference evidence="5" key="1">
    <citation type="journal article" date="2015" name="Int. J. Syst. Evol. Microbiol.">
        <title>Rhizobium oryzicola sp. nov., potential plant-growth-promoting endophytic bacteria isolated from rice roots.</title>
        <authorList>
            <person name="Zhang X.X."/>
            <person name="Gao J.S."/>
            <person name="Cao Y.H."/>
            <person name="Sheirdil R.A."/>
            <person name="Wang X.C."/>
            <person name="Zhang L."/>
        </authorList>
    </citation>
    <scope>NUCLEOTIDE SEQUENCE</scope>
    <source>
        <strain evidence="5">05753</strain>
    </source>
</reference>
<dbReference type="PANTHER" id="PTHR43464">
    <property type="entry name" value="METHYLTRANSFERASE"/>
    <property type="match status" value="1"/>
</dbReference>